<protein>
    <submittedName>
        <fullName evidence="1">Uncharacterized protein</fullName>
    </submittedName>
</protein>
<sequence>MAGMISHLEILYGVDHEGESIPEINGGIRDINSGFGGEFVFLKAIRVERIYERLQPGQQNSLNSDPRRRLQYIGIERFGNGDPGKVDLAKGAGGDFRFLTFKHSLSGPGIYDVALWRSGGRQSLPPADWTGMSSDINEGRGGTYLYIVWKMDMFVF</sequence>
<dbReference type="Gene3D" id="2.100.10.50">
    <property type="match status" value="1"/>
</dbReference>
<organism evidence="1 2">
    <name type="scientific">Orbilia blumenaviensis</name>
    <dbReference type="NCBI Taxonomy" id="1796055"/>
    <lineage>
        <taxon>Eukaryota</taxon>
        <taxon>Fungi</taxon>
        <taxon>Dikarya</taxon>
        <taxon>Ascomycota</taxon>
        <taxon>Pezizomycotina</taxon>
        <taxon>Orbiliomycetes</taxon>
        <taxon>Orbiliales</taxon>
        <taxon>Orbiliaceae</taxon>
        <taxon>Orbilia</taxon>
    </lineage>
</organism>
<dbReference type="Proteomes" id="UP001373714">
    <property type="component" value="Unassembled WGS sequence"/>
</dbReference>
<evidence type="ECO:0000313" key="2">
    <source>
        <dbReference type="Proteomes" id="UP001373714"/>
    </source>
</evidence>
<accession>A0AAV9UEM0</accession>
<dbReference type="AlphaFoldDB" id="A0AAV9UEM0"/>
<reference evidence="1 2" key="1">
    <citation type="submission" date="2019-10" db="EMBL/GenBank/DDBJ databases">
        <authorList>
            <person name="Palmer J.M."/>
        </authorList>
    </citation>
    <scope>NUCLEOTIDE SEQUENCE [LARGE SCALE GENOMIC DNA]</scope>
    <source>
        <strain evidence="1 2">TWF730</strain>
    </source>
</reference>
<proteinExistence type="predicted"/>
<dbReference type="EMBL" id="JAVHNS010000012">
    <property type="protein sequence ID" value="KAK6338455.1"/>
    <property type="molecule type" value="Genomic_DNA"/>
</dbReference>
<name>A0AAV9UEM0_9PEZI</name>
<keyword evidence="2" id="KW-1185">Reference proteome</keyword>
<gene>
    <name evidence="1" type="ORF">TWF730_002515</name>
</gene>
<evidence type="ECO:0000313" key="1">
    <source>
        <dbReference type="EMBL" id="KAK6338455.1"/>
    </source>
</evidence>
<comment type="caution">
    <text evidence="1">The sequence shown here is derived from an EMBL/GenBank/DDBJ whole genome shotgun (WGS) entry which is preliminary data.</text>
</comment>